<dbReference type="InterPro" id="IPR051600">
    <property type="entry name" value="Beta-PGM-like"/>
</dbReference>
<dbReference type="GO" id="GO:0046872">
    <property type="term" value="F:metal ion binding"/>
    <property type="evidence" value="ECO:0007669"/>
    <property type="project" value="UniProtKB-KW"/>
</dbReference>
<dbReference type="OrthoDB" id="9772736at2"/>
<feature type="domain" description="Ketopantoate reductase C-terminal" evidence="10">
    <location>
        <begin position="180"/>
        <end position="302"/>
    </location>
</feature>
<accession>A0A4Q1RHX8</accession>
<keyword evidence="8" id="KW-0119">Carbohydrate metabolism</keyword>
<evidence type="ECO:0000313" key="12">
    <source>
        <dbReference type="Proteomes" id="UP000290106"/>
    </source>
</evidence>
<dbReference type="InterPro" id="IPR036291">
    <property type="entry name" value="NAD(P)-bd_dom_sf"/>
</dbReference>
<dbReference type="SFLD" id="SFLDG01135">
    <property type="entry name" value="C1.5.6:_HAD__Beta-PGM__Phospha"/>
    <property type="match status" value="1"/>
</dbReference>
<dbReference type="Gene3D" id="1.10.1040.10">
    <property type="entry name" value="N-(1-d-carboxylethyl)-l-norvaline Dehydrogenase, domain 2"/>
    <property type="match status" value="1"/>
</dbReference>
<dbReference type="InterPro" id="IPR023198">
    <property type="entry name" value="PGP-like_dom2"/>
</dbReference>
<keyword evidence="4" id="KW-0479">Metal-binding</keyword>
<comment type="similarity">
    <text evidence="2">Belongs to the HAD-like hydrolase superfamily. CbbY/CbbZ/Gph/YieH family.</text>
</comment>
<dbReference type="InterPro" id="IPR013328">
    <property type="entry name" value="6PGD_dom2"/>
</dbReference>
<dbReference type="InterPro" id="IPR013752">
    <property type="entry name" value="KPA_reductase"/>
</dbReference>
<evidence type="ECO:0000259" key="10">
    <source>
        <dbReference type="Pfam" id="PF08546"/>
    </source>
</evidence>
<dbReference type="SUPFAM" id="SSF48179">
    <property type="entry name" value="6-phosphogluconate dehydrogenase C-terminal domain-like"/>
    <property type="match status" value="1"/>
</dbReference>
<dbReference type="PANTHER" id="PTHR46193">
    <property type="entry name" value="6-PHOSPHOGLUCONATE PHOSPHATASE"/>
    <property type="match status" value="1"/>
</dbReference>
<comment type="cofactor">
    <cofactor evidence="1">
        <name>Mg(2+)</name>
        <dbReference type="ChEBI" id="CHEBI:18420"/>
    </cofactor>
</comment>
<organism evidence="11 12">
    <name type="scientific">Blautia faecicola</name>
    <dbReference type="NCBI Taxonomy" id="2509240"/>
    <lineage>
        <taxon>Bacteria</taxon>
        <taxon>Bacillati</taxon>
        <taxon>Bacillota</taxon>
        <taxon>Clostridia</taxon>
        <taxon>Lachnospirales</taxon>
        <taxon>Lachnospiraceae</taxon>
        <taxon>Blautia</taxon>
    </lineage>
</organism>
<comment type="caution">
    <text evidence="11">The sequence shown here is derived from an EMBL/GenBank/DDBJ whole genome shotgun (WGS) entry which is preliminary data.</text>
</comment>
<evidence type="ECO:0000256" key="8">
    <source>
        <dbReference type="ARBA" id="ARBA00023277"/>
    </source>
</evidence>
<dbReference type="InterPro" id="IPR023214">
    <property type="entry name" value="HAD_sf"/>
</dbReference>
<dbReference type="PANTHER" id="PTHR46193:SF18">
    <property type="entry name" value="HEXITOL PHOSPHATASE B"/>
    <property type="match status" value="1"/>
</dbReference>
<evidence type="ECO:0000256" key="4">
    <source>
        <dbReference type="ARBA" id="ARBA00022723"/>
    </source>
</evidence>
<dbReference type="SUPFAM" id="SSF51735">
    <property type="entry name" value="NAD(P)-binding Rossmann-fold domains"/>
    <property type="match status" value="1"/>
</dbReference>
<dbReference type="InterPro" id="IPR008927">
    <property type="entry name" value="6-PGluconate_DH-like_C_sf"/>
</dbReference>
<evidence type="ECO:0000313" key="11">
    <source>
        <dbReference type="EMBL" id="RXS75249.1"/>
    </source>
</evidence>
<dbReference type="NCBIfam" id="TIGR00745">
    <property type="entry name" value="apbA_panE"/>
    <property type="match status" value="1"/>
</dbReference>
<evidence type="ECO:0000256" key="3">
    <source>
        <dbReference type="ARBA" id="ARBA00007870"/>
    </source>
</evidence>
<dbReference type="EC" id="1.1.1.169" evidence="11"/>
<dbReference type="Gene3D" id="1.10.150.240">
    <property type="entry name" value="Putative phosphatase, domain 2"/>
    <property type="match status" value="1"/>
</dbReference>
<dbReference type="Gene3D" id="3.40.50.720">
    <property type="entry name" value="NAD(P)-binding Rossmann-like Domain"/>
    <property type="match status" value="1"/>
</dbReference>
<evidence type="ECO:0000256" key="6">
    <source>
        <dbReference type="ARBA" id="ARBA00022857"/>
    </source>
</evidence>
<protein>
    <submittedName>
        <fullName evidence="11">2-dehydropantoate 2-reductase</fullName>
        <ecNumber evidence="11">1.1.1.169</ecNumber>
    </submittedName>
</protein>
<dbReference type="NCBIfam" id="TIGR01509">
    <property type="entry name" value="HAD-SF-IA-v3"/>
    <property type="match status" value="1"/>
</dbReference>
<dbReference type="AlphaFoldDB" id="A0A4Q1RHX8"/>
<evidence type="ECO:0000259" key="9">
    <source>
        <dbReference type="Pfam" id="PF02558"/>
    </source>
</evidence>
<dbReference type="InterPro" id="IPR003710">
    <property type="entry name" value="ApbA"/>
</dbReference>
<proteinExistence type="inferred from homology"/>
<dbReference type="InterPro" id="IPR041492">
    <property type="entry name" value="HAD_2"/>
</dbReference>
<feature type="domain" description="Ketopantoate reductase N-terminal" evidence="9">
    <location>
        <begin position="3"/>
        <end position="150"/>
    </location>
</feature>
<dbReference type="InterPro" id="IPR013332">
    <property type="entry name" value="KPR_N"/>
</dbReference>
<evidence type="ECO:0000256" key="2">
    <source>
        <dbReference type="ARBA" id="ARBA00006171"/>
    </source>
</evidence>
<dbReference type="InterPro" id="IPR006439">
    <property type="entry name" value="HAD-SF_hydro_IA"/>
</dbReference>
<dbReference type="Gene3D" id="3.40.50.1000">
    <property type="entry name" value="HAD superfamily/HAD-like"/>
    <property type="match status" value="1"/>
</dbReference>
<gene>
    <name evidence="11" type="ORF">ETP43_08485</name>
</gene>
<dbReference type="GO" id="GO:0015940">
    <property type="term" value="P:pantothenate biosynthetic process"/>
    <property type="evidence" value="ECO:0007669"/>
    <property type="project" value="InterPro"/>
</dbReference>
<dbReference type="SFLD" id="SFLDG01129">
    <property type="entry name" value="C1.5:_HAD__Beta-PGM__Phosphata"/>
    <property type="match status" value="1"/>
</dbReference>
<dbReference type="GO" id="GO:0008677">
    <property type="term" value="F:2-dehydropantoate 2-reductase activity"/>
    <property type="evidence" value="ECO:0007669"/>
    <property type="project" value="UniProtKB-EC"/>
</dbReference>
<keyword evidence="5" id="KW-0460">Magnesium</keyword>
<keyword evidence="12" id="KW-1185">Reference proteome</keyword>
<sequence length="521" mass="57687">MQYAIIGAGGTGGVVGYFMTKAGKDVTLIARGRHLEAMKEHGLTLERLWDPNPETIAVKATDMEHYKEQPDVILVCVKGYSLEDTVPFIRRVAKPDTIVIPILNIYGTGAKLQKKLPELLVTDGCIYVSANIKEPGVLLQHGKILRIVYGVREKADWRPEFEEIRQDFADSAIDGILSENIRREALEKFSYVSPIGAAGLYCNAVAGDFQEEGAPRELFCSMIQEIAALADAMGVPFQKDMVDVNLHILSTLAPETTTSMQRDVMAGKPSEIDGLVYEVVRMGKLYGVPVPSYTKVANRLAEKKGIIFDMDGVLVNTEPLHFRCWQEVLKEDGITLDYEIYKPCIGSTREVFRQLMVDAYGDIFEDYPTMNRRMEEKKKEIVEKEGFPQCEGIREVLEKLHQEGYLLAVGSSSPEDVIQKVLKDLDLAQYFSAFISGENMAHPKPAPDTFLAAAEALLLDSSACMVVEDSTNGGKAAKAAGMSCVWFHNPDSGDQQIPDAVLEISSWDPSSAEKIMKVSEQ</sequence>
<dbReference type="SFLD" id="SFLDS00003">
    <property type="entry name" value="Haloacid_Dehalogenase"/>
    <property type="match status" value="1"/>
</dbReference>
<dbReference type="Pfam" id="PF02558">
    <property type="entry name" value="ApbA"/>
    <property type="match status" value="1"/>
</dbReference>
<keyword evidence="7 11" id="KW-0560">Oxidoreductase</keyword>
<dbReference type="Pfam" id="PF08546">
    <property type="entry name" value="ApbA_C"/>
    <property type="match status" value="1"/>
</dbReference>
<dbReference type="Proteomes" id="UP000290106">
    <property type="component" value="Unassembled WGS sequence"/>
</dbReference>
<evidence type="ECO:0000256" key="1">
    <source>
        <dbReference type="ARBA" id="ARBA00001946"/>
    </source>
</evidence>
<evidence type="ECO:0000256" key="5">
    <source>
        <dbReference type="ARBA" id="ARBA00022842"/>
    </source>
</evidence>
<comment type="similarity">
    <text evidence="3">Belongs to the ketopantoate reductase family.</text>
</comment>
<keyword evidence="6" id="KW-0521">NADP</keyword>
<dbReference type="SUPFAM" id="SSF56784">
    <property type="entry name" value="HAD-like"/>
    <property type="match status" value="1"/>
</dbReference>
<name>A0A4Q1RHX8_9FIRM</name>
<dbReference type="RefSeq" id="WP_129257750.1">
    <property type="nucleotide sequence ID" value="NZ_SDKC01000001.1"/>
</dbReference>
<dbReference type="InterPro" id="IPR036412">
    <property type="entry name" value="HAD-like_sf"/>
</dbReference>
<dbReference type="EMBL" id="SDKC01000001">
    <property type="protein sequence ID" value="RXS75249.1"/>
    <property type="molecule type" value="Genomic_DNA"/>
</dbReference>
<dbReference type="Pfam" id="PF13419">
    <property type="entry name" value="HAD_2"/>
    <property type="match status" value="1"/>
</dbReference>
<reference evidence="11 12" key="1">
    <citation type="submission" date="2019-01" db="EMBL/GenBank/DDBJ databases">
        <title>Blautia sp. nov. KGMB01111 isolated human feces.</title>
        <authorList>
            <person name="Park J.-E."/>
            <person name="Kim J.-S."/>
            <person name="Park S.-H."/>
        </authorList>
    </citation>
    <scope>NUCLEOTIDE SEQUENCE [LARGE SCALE GENOMIC DNA]</scope>
    <source>
        <strain evidence="11 12">KGMB01111</strain>
    </source>
</reference>
<dbReference type="PRINTS" id="PR00413">
    <property type="entry name" value="HADHALOGNASE"/>
</dbReference>
<evidence type="ECO:0000256" key="7">
    <source>
        <dbReference type="ARBA" id="ARBA00023002"/>
    </source>
</evidence>